<dbReference type="GO" id="GO:0006351">
    <property type="term" value="P:DNA-templated transcription"/>
    <property type="evidence" value="ECO:0007669"/>
    <property type="project" value="InterPro"/>
</dbReference>
<dbReference type="InterPro" id="IPR036864">
    <property type="entry name" value="Zn2-C6_fun-type_DNA-bd_sf"/>
</dbReference>
<evidence type="ECO:0000256" key="4">
    <source>
        <dbReference type="ARBA" id="ARBA00023163"/>
    </source>
</evidence>
<organism evidence="7 8">
    <name type="scientific">Conidiobolus coronatus (strain ATCC 28846 / CBS 209.66 / NRRL 28638)</name>
    <name type="common">Delacroixia coronata</name>
    <dbReference type="NCBI Taxonomy" id="796925"/>
    <lineage>
        <taxon>Eukaryota</taxon>
        <taxon>Fungi</taxon>
        <taxon>Fungi incertae sedis</taxon>
        <taxon>Zoopagomycota</taxon>
        <taxon>Entomophthoromycotina</taxon>
        <taxon>Entomophthoromycetes</taxon>
        <taxon>Entomophthorales</taxon>
        <taxon>Ancylistaceae</taxon>
        <taxon>Conidiobolus</taxon>
    </lineage>
</organism>
<keyword evidence="4" id="KW-0804">Transcription</keyword>
<dbReference type="PANTHER" id="PTHR47338:SF5">
    <property type="entry name" value="ZN(II)2CYS6 TRANSCRIPTION FACTOR (EUROFUNG)"/>
    <property type="match status" value="1"/>
</dbReference>
<proteinExistence type="predicted"/>
<dbReference type="PROSITE" id="PS50048">
    <property type="entry name" value="ZN2_CY6_FUNGAL_2"/>
    <property type="match status" value="1"/>
</dbReference>
<dbReference type="GO" id="GO:0008270">
    <property type="term" value="F:zinc ion binding"/>
    <property type="evidence" value="ECO:0007669"/>
    <property type="project" value="InterPro"/>
</dbReference>
<dbReference type="SMART" id="SM00066">
    <property type="entry name" value="GAL4"/>
    <property type="match status" value="1"/>
</dbReference>
<dbReference type="EMBL" id="KQ964863">
    <property type="protein sequence ID" value="KXN65533.1"/>
    <property type="molecule type" value="Genomic_DNA"/>
</dbReference>
<dbReference type="GO" id="GO:0000981">
    <property type="term" value="F:DNA-binding transcription factor activity, RNA polymerase II-specific"/>
    <property type="evidence" value="ECO:0007669"/>
    <property type="project" value="InterPro"/>
</dbReference>
<dbReference type="CDD" id="cd00067">
    <property type="entry name" value="GAL4"/>
    <property type="match status" value="1"/>
</dbReference>
<dbReference type="InterPro" id="IPR050815">
    <property type="entry name" value="TF_fung"/>
</dbReference>
<evidence type="ECO:0000313" key="8">
    <source>
        <dbReference type="Proteomes" id="UP000070444"/>
    </source>
</evidence>
<keyword evidence="2" id="KW-0479">Metal-binding</keyword>
<dbReference type="Proteomes" id="UP000070444">
    <property type="component" value="Unassembled WGS sequence"/>
</dbReference>
<name>A0A137NRY8_CONC2</name>
<reference evidence="7 8" key="1">
    <citation type="journal article" date="2015" name="Genome Biol. Evol.">
        <title>Phylogenomic analyses indicate that early fungi evolved digesting cell walls of algal ancestors of land plants.</title>
        <authorList>
            <person name="Chang Y."/>
            <person name="Wang S."/>
            <person name="Sekimoto S."/>
            <person name="Aerts A.L."/>
            <person name="Choi C."/>
            <person name="Clum A."/>
            <person name="LaButti K.M."/>
            <person name="Lindquist E.A."/>
            <person name="Yee Ngan C."/>
            <person name="Ohm R.A."/>
            <person name="Salamov A.A."/>
            <person name="Grigoriev I.V."/>
            <person name="Spatafora J.W."/>
            <person name="Berbee M.L."/>
        </authorList>
    </citation>
    <scope>NUCLEOTIDE SEQUENCE [LARGE SCALE GENOMIC DNA]</scope>
    <source>
        <strain evidence="7 8">NRRL 28638</strain>
    </source>
</reference>
<dbReference type="GO" id="GO:0005634">
    <property type="term" value="C:nucleus"/>
    <property type="evidence" value="ECO:0007669"/>
    <property type="project" value="UniProtKB-SubCell"/>
</dbReference>
<dbReference type="PROSITE" id="PS00463">
    <property type="entry name" value="ZN2_CY6_FUNGAL_1"/>
    <property type="match status" value="1"/>
</dbReference>
<keyword evidence="8" id="KW-1185">Reference proteome</keyword>
<protein>
    <recommendedName>
        <fullName evidence="6">Zn(2)-C6 fungal-type domain-containing protein</fullName>
    </recommendedName>
</protein>
<dbReference type="Gene3D" id="4.10.240.10">
    <property type="entry name" value="Zn(2)-C6 fungal-type DNA-binding domain"/>
    <property type="match status" value="1"/>
</dbReference>
<dbReference type="PANTHER" id="PTHR47338">
    <property type="entry name" value="ZN(II)2CYS6 TRANSCRIPTION FACTOR (EUROFUNG)-RELATED"/>
    <property type="match status" value="1"/>
</dbReference>
<dbReference type="SUPFAM" id="SSF57701">
    <property type="entry name" value="Zn2/Cys6 DNA-binding domain"/>
    <property type="match status" value="1"/>
</dbReference>
<comment type="subcellular location">
    <subcellularLocation>
        <location evidence="1">Nucleus</location>
    </subcellularLocation>
</comment>
<sequence length="545" mass="63191">MLTQSSTYIGGGTTSTTPIKTAAPSEQKKAKLACNRCRIRKQSCDKKLPHCSRCFKDNVVCTYNWQNKTSETTTVSKKPSKFHFKVFALKTYNDSYFLSLQRSEILNFNSNIKQNTFYHPPGIICNSRVSDLFDAIIRGNDLYFVDLNKSYVNSSKPLSPVSQVSSPGNDLVRDLISDTTIWVELLDLYFKECFPYNSFFNINTFNTKTVSPLLLNVIYWAGYQYKADKYPKLTKYLDNLASNSLKQAIRKPSISNIQTLMLGMFVHMYRGEFVKSRAFLAHATRMSTLLGFHENSTYKNLEMIQQRHTVRSQIVIFNTVMRLYCQRPCYFIPDPLGMTVNDPWTHVMGSSIGCHINDFDVVRGHCIYYLTQYFDDIFVEILFHLSECTSKKAPLVDRPRYQHQLDKMFQTMVYRYTTLTQQYPHHSSYIQPFLNYCTFKYYFYSFRLYDYEISTSIHMNSACLQSLSITLENMTKNYMTIPETLKLIMRNLIQGVGLTMLRVTERVPQDHQKQYLGIVKEIKTVCGPDDGLDLLSIGLQQLSIN</sequence>
<evidence type="ECO:0000256" key="1">
    <source>
        <dbReference type="ARBA" id="ARBA00004123"/>
    </source>
</evidence>
<accession>A0A137NRY8</accession>
<dbReference type="Pfam" id="PF00172">
    <property type="entry name" value="Zn_clus"/>
    <property type="match status" value="1"/>
</dbReference>
<keyword evidence="5" id="KW-0539">Nucleus</keyword>
<keyword evidence="3" id="KW-0805">Transcription regulation</keyword>
<dbReference type="Pfam" id="PF04082">
    <property type="entry name" value="Fungal_trans"/>
    <property type="match status" value="1"/>
</dbReference>
<feature type="domain" description="Zn(2)-C6 fungal-type" evidence="6">
    <location>
        <begin position="33"/>
        <end position="63"/>
    </location>
</feature>
<evidence type="ECO:0000256" key="3">
    <source>
        <dbReference type="ARBA" id="ARBA00023015"/>
    </source>
</evidence>
<evidence type="ECO:0000313" key="7">
    <source>
        <dbReference type="EMBL" id="KXN65533.1"/>
    </source>
</evidence>
<dbReference type="OrthoDB" id="2399539at2759"/>
<dbReference type="GO" id="GO:0003677">
    <property type="term" value="F:DNA binding"/>
    <property type="evidence" value="ECO:0007669"/>
    <property type="project" value="InterPro"/>
</dbReference>
<evidence type="ECO:0000259" key="6">
    <source>
        <dbReference type="PROSITE" id="PS50048"/>
    </source>
</evidence>
<evidence type="ECO:0000256" key="2">
    <source>
        <dbReference type="ARBA" id="ARBA00022723"/>
    </source>
</evidence>
<dbReference type="AlphaFoldDB" id="A0A137NRY8"/>
<evidence type="ECO:0000256" key="5">
    <source>
        <dbReference type="ARBA" id="ARBA00023242"/>
    </source>
</evidence>
<dbReference type="CDD" id="cd12148">
    <property type="entry name" value="fungal_TF_MHR"/>
    <property type="match status" value="1"/>
</dbReference>
<gene>
    <name evidence="7" type="ORF">CONCODRAFT_12858</name>
</gene>
<dbReference type="InterPro" id="IPR001138">
    <property type="entry name" value="Zn2Cys6_DnaBD"/>
</dbReference>
<dbReference type="InterPro" id="IPR007219">
    <property type="entry name" value="XnlR_reg_dom"/>
</dbReference>